<name>A0A1T0CMM2_9GAMM</name>
<proteinExistence type="predicted"/>
<dbReference type="AlphaFoldDB" id="A0A1T0CMM2"/>
<dbReference type="InterPro" id="IPR004027">
    <property type="entry name" value="SEC_C_motif"/>
</dbReference>
<sequence>MVEMVNCPCGSGLPFAECCQPCHQGVPAKSAEALMRSRYSAFVVGDIDYIIRTTVPAQAVYLDRQSLQNWADEMTWTSLVVKSHRKIGKRHAQVHFVASYAKDDGSIGEHDELSAFVLIQDDDKAQWYFLDPTVPVSLTNKQPCLCGSGEKFKACCGKFL</sequence>
<organism evidence="2 3">
    <name type="scientific">Moraxella pluranimalium</name>
    <dbReference type="NCBI Taxonomy" id="470453"/>
    <lineage>
        <taxon>Bacteria</taxon>
        <taxon>Pseudomonadati</taxon>
        <taxon>Pseudomonadota</taxon>
        <taxon>Gammaproteobacteria</taxon>
        <taxon>Moraxellales</taxon>
        <taxon>Moraxellaceae</taxon>
        <taxon>Moraxella</taxon>
    </lineage>
</organism>
<protein>
    <recommendedName>
        <fullName evidence="1">YchJ-like middle NTF2-like domain-containing protein</fullName>
    </recommendedName>
</protein>
<evidence type="ECO:0000313" key="2">
    <source>
        <dbReference type="EMBL" id="OOS23596.1"/>
    </source>
</evidence>
<dbReference type="RefSeq" id="WP_078254277.1">
    <property type="nucleotide sequence ID" value="NZ_MUYU01000015.1"/>
</dbReference>
<dbReference type="PANTHER" id="PTHR33747:SF1">
    <property type="entry name" value="ADENYLATE CYCLASE-ASSOCIATED CAP C-TERMINAL DOMAIN-CONTAINING PROTEIN"/>
    <property type="match status" value="1"/>
</dbReference>
<dbReference type="SUPFAM" id="SSF103642">
    <property type="entry name" value="Sec-C motif"/>
    <property type="match status" value="1"/>
</dbReference>
<dbReference type="PANTHER" id="PTHR33747">
    <property type="entry name" value="UPF0225 PROTEIN SCO1677"/>
    <property type="match status" value="1"/>
</dbReference>
<gene>
    <name evidence="2" type="ORF">B0680_06465</name>
</gene>
<evidence type="ECO:0000259" key="1">
    <source>
        <dbReference type="Pfam" id="PF17775"/>
    </source>
</evidence>
<feature type="domain" description="YchJ-like middle NTF2-like" evidence="1">
    <location>
        <begin position="30"/>
        <end position="131"/>
    </location>
</feature>
<evidence type="ECO:0000313" key="3">
    <source>
        <dbReference type="Proteomes" id="UP000189800"/>
    </source>
</evidence>
<reference evidence="2 3" key="1">
    <citation type="submission" date="2017-02" db="EMBL/GenBank/DDBJ databases">
        <title>Draft genome sequence of Moraxella pluranimalium CCUG 54913T type strain.</title>
        <authorList>
            <person name="Salva-Serra F."/>
            <person name="Engstrom-Jakobsson H."/>
            <person name="Thorell K."/>
            <person name="Jaen-Luchoro D."/>
            <person name="Gonzales-Siles L."/>
            <person name="Karlsson R."/>
            <person name="Yazdan S."/>
            <person name="Boulund F."/>
            <person name="Johnning A."/>
            <person name="Engstrand L."/>
            <person name="Kristiansson E."/>
            <person name="Moore E."/>
        </authorList>
    </citation>
    <scope>NUCLEOTIDE SEQUENCE [LARGE SCALE GENOMIC DNA]</scope>
    <source>
        <strain evidence="2 3">CCUG 54913</strain>
    </source>
</reference>
<dbReference type="Pfam" id="PF17775">
    <property type="entry name" value="YchJ_M-like"/>
    <property type="match status" value="1"/>
</dbReference>
<dbReference type="Pfam" id="PF02810">
    <property type="entry name" value="SEC-C"/>
    <property type="match status" value="2"/>
</dbReference>
<dbReference type="OrthoDB" id="21421at2"/>
<dbReference type="InterPro" id="IPR032710">
    <property type="entry name" value="NTF2-like_dom_sf"/>
</dbReference>
<dbReference type="InterPro" id="IPR048469">
    <property type="entry name" value="YchJ-like_M"/>
</dbReference>
<accession>A0A1T0CMM2</accession>
<dbReference type="NCBIfam" id="NF001213">
    <property type="entry name" value="PRK00183.1"/>
    <property type="match status" value="1"/>
</dbReference>
<dbReference type="EMBL" id="MUYU01000015">
    <property type="protein sequence ID" value="OOS23596.1"/>
    <property type="molecule type" value="Genomic_DNA"/>
</dbReference>
<dbReference type="Gene3D" id="3.10.450.50">
    <property type="match status" value="1"/>
</dbReference>
<dbReference type="SUPFAM" id="SSF54427">
    <property type="entry name" value="NTF2-like"/>
    <property type="match status" value="1"/>
</dbReference>
<dbReference type="STRING" id="470453.B0680_06465"/>
<dbReference type="Proteomes" id="UP000189800">
    <property type="component" value="Unassembled WGS sequence"/>
</dbReference>
<keyword evidence="3" id="KW-1185">Reference proteome</keyword>
<comment type="caution">
    <text evidence="2">The sequence shown here is derived from an EMBL/GenBank/DDBJ whole genome shotgun (WGS) entry which is preliminary data.</text>
</comment>
<dbReference type="NCBIfam" id="NF002486">
    <property type="entry name" value="PRK01752.1"/>
    <property type="match status" value="1"/>
</dbReference>